<dbReference type="InterPro" id="IPR036770">
    <property type="entry name" value="Ankyrin_rpt-contain_sf"/>
</dbReference>
<proteinExistence type="predicted"/>
<keyword evidence="1" id="KW-0040">ANK repeat</keyword>
<dbReference type="SUPFAM" id="SSF48403">
    <property type="entry name" value="Ankyrin repeat"/>
    <property type="match status" value="1"/>
</dbReference>
<dbReference type="Pfam" id="PF12796">
    <property type="entry name" value="Ank_2"/>
    <property type="match status" value="1"/>
</dbReference>
<dbReference type="SMART" id="SM00248">
    <property type="entry name" value="ANK"/>
    <property type="match status" value="3"/>
</dbReference>
<dbReference type="InterPro" id="IPR053080">
    <property type="entry name" value="PP1_regulatory_subunit_27"/>
</dbReference>
<gene>
    <name evidence="2" type="ORF">QNM18_07265</name>
</gene>
<sequence length="239" mass="26413">MFLQTGCLQLGHAVTGGIYSILPEQEYTDQLCLKLARAALNGNLKRLNKLLATPSHEVNCQGKTGFTPLYFALKGRQINTYTRLLEAGADPNIPFGERGNNVTFLASWIGIEYLRPAAEHGADFNQRDAFGRTPVYKIISSDTNEAFLLALSKGFDVNNVDNSGGTPIVRALGSYKFFMAWKLLENGADINLNPLSNVGDACFQLNRAIGRKHELTQSAQLEIERYHQRLMEAANCDAK</sequence>
<dbReference type="PROSITE" id="PS50088">
    <property type="entry name" value="ANK_REPEAT"/>
    <property type="match status" value="1"/>
</dbReference>
<feature type="repeat" description="ANK" evidence="1">
    <location>
        <begin position="64"/>
        <end position="93"/>
    </location>
</feature>
<dbReference type="RefSeq" id="WP_284136766.1">
    <property type="nucleotide sequence ID" value="NZ_JASJUT010000002.1"/>
</dbReference>
<evidence type="ECO:0000313" key="2">
    <source>
        <dbReference type="EMBL" id="MDK2594845.1"/>
    </source>
</evidence>
<evidence type="ECO:0008006" key="4">
    <source>
        <dbReference type="Google" id="ProtNLM"/>
    </source>
</evidence>
<protein>
    <recommendedName>
        <fullName evidence="4">Ankyrin repeat domain-containing protein</fullName>
    </recommendedName>
</protein>
<dbReference type="EMBL" id="JASJUT010000002">
    <property type="protein sequence ID" value="MDK2594845.1"/>
    <property type="molecule type" value="Genomic_DNA"/>
</dbReference>
<dbReference type="PANTHER" id="PTHR46899:SF3">
    <property type="entry name" value="PROTEIN PHOSPHATASE 1 REGULATORY SUBUNIT 27"/>
    <property type="match status" value="1"/>
</dbReference>
<dbReference type="Gene3D" id="1.25.40.20">
    <property type="entry name" value="Ankyrin repeat-containing domain"/>
    <property type="match status" value="1"/>
</dbReference>
<dbReference type="PROSITE" id="PS50297">
    <property type="entry name" value="ANK_REP_REGION"/>
    <property type="match status" value="1"/>
</dbReference>
<organism evidence="2 3">
    <name type="scientific">Pseudoalteromonas obscura</name>
    <dbReference type="NCBI Taxonomy" id="3048491"/>
    <lineage>
        <taxon>Bacteria</taxon>
        <taxon>Pseudomonadati</taxon>
        <taxon>Pseudomonadota</taxon>
        <taxon>Gammaproteobacteria</taxon>
        <taxon>Alteromonadales</taxon>
        <taxon>Pseudoalteromonadaceae</taxon>
        <taxon>Pseudoalteromonas</taxon>
    </lineage>
</organism>
<reference evidence="2 3" key="1">
    <citation type="submission" date="2023-05" db="EMBL/GenBank/DDBJ databases">
        <title>Pseudoalteromonas ardens sp. nov., Pseudoalteromonas obscura sp. nov., and Pseudoalteromonas umbrosa sp. nov., isolated from the coral Montipora capitata.</title>
        <authorList>
            <person name="Thomas E.M."/>
            <person name="Smith E.M."/>
            <person name="Papke E."/>
            <person name="Shlafstein M.D."/>
            <person name="Oline D.K."/>
            <person name="Videau P."/>
            <person name="Saw J.H."/>
            <person name="Strangman W.K."/>
            <person name="Ushijima B."/>
        </authorList>
    </citation>
    <scope>NUCLEOTIDE SEQUENCE [LARGE SCALE GENOMIC DNA]</scope>
    <source>
        <strain evidence="2 3">P94</strain>
    </source>
</reference>
<dbReference type="InterPro" id="IPR002110">
    <property type="entry name" value="Ankyrin_rpt"/>
</dbReference>
<comment type="caution">
    <text evidence="2">The sequence shown here is derived from an EMBL/GenBank/DDBJ whole genome shotgun (WGS) entry which is preliminary data.</text>
</comment>
<evidence type="ECO:0000313" key="3">
    <source>
        <dbReference type="Proteomes" id="UP001231915"/>
    </source>
</evidence>
<accession>A0ABT7EII3</accession>
<dbReference type="PANTHER" id="PTHR46899">
    <property type="entry name" value="PROTEIN PHOSPHATASE 1 REGULATORY SUBUNIT 27"/>
    <property type="match status" value="1"/>
</dbReference>
<evidence type="ECO:0000256" key="1">
    <source>
        <dbReference type="PROSITE-ProRule" id="PRU00023"/>
    </source>
</evidence>
<dbReference type="Proteomes" id="UP001231915">
    <property type="component" value="Unassembled WGS sequence"/>
</dbReference>
<name>A0ABT7EII3_9GAMM</name>
<keyword evidence="3" id="KW-1185">Reference proteome</keyword>